<keyword evidence="1" id="KW-1133">Transmembrane helix</keyword>
<dbReference type="Proteomes" id="UP000694844">
    <property type="component" value="Chromosome 6"/>
</dbReference>
<evidence type="ECO:0000256" key="2">
    <source>
        <dbReference type="SAM" id="SignalP"/>
    </source>
</evidence>
<keyword evidence="2" id="KW-0732">Signal</keyword>
<feature type="chain" id="PRO_5034771322" evidence="2">
    <location>
        <begin position="23"/>
        <end position="272"/>
    </location>
</feature>
<keyword evidence="1" id="KW-0812">Transmembrane</keyword>
<accession>A0A8B8AF95</accession>
<keyword evidence="3" id="KW-1185">Reference proteome</keyword>
<evidence type="ECO:0000313" key="4">
    <source>
        <dbReference type="RefSeq" id="XP_022290066.1"/>
    </source>
</evidence>
<organism evidence="3 4">
    <name type="scientific">Crassostrea virginica</name>
    <name type="common">Eastern oyster</name>
    <dbReference type="NCBI Taxonomy" id="6565"/>
    <lineage>
        <taxon>Eukaryota</taxon>
        <taxon>Metazoa</taxon>
        <taxon>Spiralia</taxon>
        <taxon>Lophotrochozoa</taxon>
        <taxon>Mollusca</taxon>
        <taxon>Bivalvia</taxon>
        <taxon>Autobranchia</taxon>
        <taxon>Pteriomorphia</taxon>
        <taxon>Ostreida</taxon>
        <taxon>Ostreoidea</taxon>
        <taxon>Ostreidae</taxon>
        <taxon>Crassostrea</taxon>
    </lineage>
</organism>
<name>A0A8B8AF95_CRAVI</name>
<reference evidence="4" key="1">
    <citation type="submission" date="2025-08" db="UniProtKB">
        <authorList>
            <consortium name="RefSeq"/>
        </authorList>
    </citation>
    <scope>IDENTIFICATION</scope>
    <source>
        <tissue evidence="4">Whole sample</tissue>
    </source>
</reference>
<gene>
    <name evidence="4" type="primary">LOC111101759</name>
</gene>
<protein>
    <submittedName>
        <fullName evidence="4">Uncharacterized protein LOC111101759 isoform X1</fullName>
    </submittedName>
</protein>
<feature type="transmembrane region" description="Helical" evidence="1">
    <location>
        <begin position="187"/>
        <end position="211"/>
    </location>
</feature>
<dbReference type="KEGG" id="cvn:111101759"/>
<keyword evidence="1" id="KW-0472">Membrane</keyword>
<sequence>MFISYFIGGSSLLLLAKSIASAGECNGSSAAAKRVDACPQTEEEWKVAAENKNCKSYCSSFHYHCVMDTWRNETIEVCAQIRQIVGNNCVEFNFGGSRIQRNEKTKCSKCPISYASNNSFQYKECYNHHESLPQTSLTPEHTTQSASFAKSTQETTMNSFVSTFDKNESISHHQSHHDNQSIIDKNMIIVCFFVVAVVVLILALTATSKHWKSQMLSKMKRFYGREKSQEIKRESHETRAVNNMENLLISTLETTSEGSTEKHNDSLMNNIV</sequence>
<feature type="signal peptide" evidence="2">
    <location>
        <begin position="1"/>
        <end position="22"/>
    </location>
</feature>
<proteinExistence type="predicted"/>
<dbReference type="GeneID" id="111101759"/>
<dbReference type="AlphaFoldDB" id="A0A8B8AF95"/>
<evidence type="ECO:0000313" key="3">
    <source>
        <dbReference type="Proteomes" id="UP000694844"/>
    </source>
</evidence>
<evidence type="ECO:0000256" key="1">
    <source>
        <dbReference type="SAM" id="Phobius"/>
    </source>
</evidence>
<dbReference type="RefSeq" id="XP_022290066.1">
    <property type="nucleotide sequence ID" value="XM_022434358.1"/>
</dbReference>